<gene>
    <name evidence="1" type="ORF">BCR44DRAFT_51783</name>
</gene>
<keyword evidence="2" id="KW-1185">Reference proteome</keyword>
<name>A0A1Y2HAF5_9FUNG</name>
<evidence type="ECO:0000313" key="2">
    <source>
        <dbReference type="Proteomes" id="UP000193411"/>
    </source>
</evidence>
<reference evidence="1 2" key="1">
    <citation type="submission" date="2016-07" db="EMBL/GenBank/DDBJ databases">
        <title>Pervasive Adenine N6-methylation of Active Genes in Fungi.</title>
        <authorList>
            <consortium name="DOE Joint Genome Institute"/>
            <person name="Mondo S.J."/>
            <person name="Dannebaum R.O."/>
            <person name="Kuo R.C."/>
            <person name="Labutti K."/>
            <person name="Haridas S."/>
            <person name="Kuo A."/>
            <person name="Salamov A."/>
            <person name="Ahrendt S.R."/>
            <person name="Lipzen A."/>
            <person name="Sullivan W."/>
            <person name="Andreopoulos W.B."/>
            <person name="Clum A."/>
            <person name="Lindquist E."/>
            <person name="Daum C."/>
            <person name="Ramamoorthy G.K."/>
            <person name="Gryganskyi A."/>
            <person name="Culley D."/>
            <person name="Magnuson J.K."/>
            <person name="James T.Y."/>
            <person name="O'Malley M.A."/>
            <person name="Stajich J.E."/>
            <person name="Spatafora J.W."/>
            <person name="Visel A."/>
            <person name="Grigoriev I.V."/>
        </authorList>
    </citation>
    <scope>NUCLEOTIDE SEQUENCE [LARGE SCALE GENOMIC DNA]</scope>
    <source>
        <strain evidence="1 2">PL171</strain>
    </source>
</reference>
<evidence type="ECO:0000313" key="1">
    <source>
        <dbReference type="EMBL" id="ORZ30012.1"/>
    </source>
</evidence>
<dbReference type="EMBL" id="MCFL01000108">
    <property type="protein sequence ID" value="ORZ30012.1"/>
    <property type="molecule type" value="Genomic_DNA"/>
</dbReference>
<accession>A0A1Y2HAF5</accession>
<protein>
    <submittedName>
        <fullName evidence="1">Uncharacterized protein</fullName>
    </submittedName>
</protein>
<organism evidence="1 2">
    <name type="scientific">Catenaria anguillulae PL171</name>
    <dbReference type="NCBI Taxonomy" id="765915"/>
    <lineage>
        <taxon>Eukaryota</taxon>
        <taxon>Fungi</taxon>
        <taxon>Fungi incertae sedis</taxon>
        <taxon>Blastocladiomycota</taxon>
        <taxon>Blastocladiomycetes</taxon>
        <taxon>Blastocladiales</taxon>
        <taxon>Catenariaceae</taxon>
        <taxon>Catenaria</taxon>
    </lineage>
</organism>
<comment type="caution">
    <text evidence="1">The sequence shown here is derived from an EMBL/GenBank/DDBJ whole genome shotgun (WGS) entry which is preliminary data.</text>
</comment>
<proteinExistence type="predicted"/>
<dbReference type="Proteomes" id="UP000193411">
    <property type="component" value="Unassembled WGS sequence"/>
</dbReference>
<dbReference type="AlphaFoldDB" id="A0A1Y2HAF5"/>
<sequence length="223" mass="24182">MIKEVEDADDWMQVTDEDLERWSQGKGKGKRIDVEEVVRAVNAFGEGESGLDGIATSAAAADEPDVGDSDDDELLFDPDKFDSLFVQREHVVRPDFDEDVDSDSDFDEMMAENLPGFRGDAAQAGGEEGDHMDEVQALANLLASLEGQEGRMGPAAGLLAHLGIPFVPGDDGSFDARPKLFSVVRSPANPKAALDETWPMQTVRLGHVNAPWPVGLARPVYEQ</sequence>